<dbReference type="InterPro" id="IPR051177">
    <property type="entry name" value="CIK-Related_Protein"/>
</dbReference>
<dbReference type="InterPro" id="IPR011989">
    <property type="entry name" value="ARM-like"/>
</dbReference>
<evidence type="ECO:0000313" key="3">
    <source>
        <dbReference type="EMBL" id="KAF5326044.1"/>
    </source>
</evidence>
<feature type="compositionally biased region" description="Basic and acidic residues" evidence="1">
    <location>
        <begin position="833"/>
        <end position="864"/>
    </location>
</feature>
<dbReference type="OrthoDB" id="447103at2759"/>
<proteinExistence type="predicted"/>
<dbReference type="InterPro" id="IPR016024">
    <property type="entry name" value="ARM-type_fold"/>
</dbReference>
<keyword evidence="4" id="KW-1185">Reference proteome</keyword>
<feature type="domain" description="Protein kinase" evidence="2">
    <location>
        <begin position="1"/>
        <end position="311"/>
    </location>
</feature>
<dbReference type="SUPFAM" id="SSF56112">
    <property type="entry name" value="Protein kinase-like (PK-like)"/>
    <property type="match status" value="1"/>
</dbReference>
<organism evidence="3 4">
    <name type="scientific">Ephemerocybe angulata</name>
    <dbReference type="NCBI Taxonomy" id="980116"/>
    <lineage>
        <taxon>Eukaryota</taxon>
        <taxon>Fungi</taxon>
        <taxon>Dikarya</taxon>
        <taxon>Basidiomycota</taxon>
        <taxon>Agaricomycotina</taxon>
        <taxon>Agaricomycetes</taxon>
        <taxon>Agaricomycetidae</taxon>
        <taxon>Agaricales</taxon>
        <taxon>Agaricineae</taxon>
        <taxon>Psathyrellaceae</taxon>
        <taxon>Ephemerocybe</taxon>
    </lineage>
</organism>
<dbReference type="InterPro" id="IPR011009">
    <property type="entry name" value="Kinase-like_dom_sf"/>
</dbReference>
<dbReference type="Gene3D" id="1.10.510.10">
    <property type="entry name" value="Transferase(Phosphotransferase) domain 1"/>
    <property type="match status" value="1"/>
</dbReference>
<dbReference type="Gene3D" id="1.25.10.10">
    <property type="entry name" value="Leucine-rich Repeat Variant"/>
    <property type="match status" value="1"/>
</dbReference>
<protein>
    <recommendedName>
        <fullName evidence="2">Protein kinase domain-containing protein</fullName>
    </recommendedName>
</protein>
<feature type="compositionally biased region" description="Low complexity" evidence="1">
    <location>
        <begin position="812"/>
        <end position="829"/>
    </location>
</feature>
<sequence>MDYLRTLGSAAVSTLVAKSGLNLPFSLGSKVNTVDTIYTLYEATKRDDGSPVSVFEFDFTDASKRSTKPLALNALRKLRTTRHPDVLKFMDAVESDALLYIMTERVRPLPSVLPSWASKTEQEREDWLLWGLNRISIALTFINDSCTSTHGNINAGAVFISPSGEWKLGGFEVFSNPKDDAAVLYVGIAASLGRKVCLLIALSQTMGGLLPGINSISPPEVKKGGWPALKSHDVAAADSYALGLLLHSIFNPNHPRPATAEPPHPPPPASSRGSIPLAIFPLFKRLLNPNPGGRATAKHFLEVGMAESGFFAGNRLVKVCTSLDNFALSSDAEKATFLRTLSDSAASFPSEFATKRLLPSLLSALEYGGASAASIVPLVLRFGVDVTPEEYTNVIIGPLIKLYSSPDRGTRMALLDHLPSYIDKLDKKTVSDKIFPPLQTGFSDTVAIIREATVKSMSLFAPKLSDRLLNNDLLRLLAKMQMDPEPSIRTNTCILLGRLGPTLGFNTKRKVLVPAFARALKDSFVHARVAGIMAFMATIDCFEIEELATKVIPNISFSLVDKEKLVRDQAFKALDIFVKKLETHAATMPETAANDPSMPEVTVNTSSPATLVNSAAGAAGTLAGWAISSLGKKLAASDMQTTIAATQPINPSAQTPVNVSFSAPPTPALERPMTIKVKAMQLGSKSSSALPTHTLADELAEEISAAETANAWGSDDLIDVNADADDWSAFETAPVSPPPISVVASGSTMSSSSLSSLSTSRPASKSPVPKTLNPMHPKPRTVPGAFDTPISTPSSSHTPEPGWGDDNEWDAPSKGSSPSAKKASLAPAPQSLNKEEKAAEMARRKEERRLRIALLKEQKKGAGK</sequence>
<dbReference type="PROSITE" id="PS50011">
    <property type="entry name" value="PROTEIN_KINASE_DOM"/>
    <property type="match status" value="1"/>
</dbReference>
<dbReference type="PANTHER" id="PTHR12984:SF3">
    <property type="entry name" value="N-TERMINAL KINASE-LIKE PROTEIN"/>
    <property type="match status" value="1"/>
</dbReference>
<dbReference type="SUPFAM" id="SSF48371">
    <property type="entry name" value="ARM repeat"/>
    <property type="match status" value="1"/>
</dbReference>
<reference evidence="3 4" key="1">
    <citation type="journal article" date="2020" name="ISME J.">
        <title>Uncovering the hidden diversity of litter-decomposition mechanisms in mushroom-forming fungi.</title>
        <authorList>
            <person name="Floudas D."/>
            <person name="Bentzer J."/>
            <person name="Ahren D."/>
            <person name="Johansson T."/>
            <person name="Persson P."/>
            <person name="Tunlid A."/>
        </authorList>
    </citation>
    <scope>NUCLEOTIDE SEQUENCE [LARGE SCALE GENOMIC DNA]</scope>
    <source>
        <strain evidence="3 4">CBS 175.51</strain>
    </source>
</reference>
<name>A0A8H5BMA1_9AGAR</name>
<evidence type="ECO:0000259" key="2">
    <source>
        <dbReference type="PROSITE" id="PS50011"/>
    </source>
</evidence>
<dbReference type="AlphaFoldDB" id="A0A8H5BMA1"/>
<evidence type="ECO:0000313" key="4">
    <source>
        <dbReference type="Proteomes" id="UP000541558"/>
    </source>
</evidence>
<accession>A0A8H5BMA1</accession>
<dbReference type="PANTHER" id="PTHR12984">
    <property type="entry name" value="SCY1-RELATED S/T PROTEIN KINASE-LIKE"/>
    <property type="match status" value="1"/>
</dbReference>
<feature type="region of interest" description="Disordered" evidence="1">
    <location>
        <begin position="729"/>
        <end position="864"/>
    </location>
</feature>
<feature type="compositionally biased region" description="Low complexity" evidence="1">
    <location>
        <begin position="741"/>
        <end position="767"/>
    </location>
</feature>
<dbReference type="GO" id="GO:0006409">
    <property type="term" value="P:tRNA export from nucleus"/>
    <property type="evidence" value="ECO:0007669"/>
    <property type="project" value="TreeGrafter"/>
</dbReference>
<comment type="caution">
    <text evidence="3">The sequence shown here is derived from an EMBL/GenBank/DDBJ whole genome shotgun (WGS) entry which is preliminary data.</text>
</comment>
<dbReference type="GO" id="GO:0005524">
    <property type="term" value="F:ATP binding"/>
    <property type="evidence" value="ECO:0007669"/>
    <property type="project" value="InterPro"/>
</dbReference>
<dbReference type="Gene3D" id="3.30.200.20">
    <property type="entry name" value="Phosphorylase Kinase, domain 1"/>
    <property type="match status" value="1"/>
</dbReference>
<dbReference type="Proteomes" id="UP000541558">
    <property type="component" value="Unassembled WGS sequence"/>
</dbReference>
<dbReference type="GO" id="GO:0005737">
    <property type="term" value="C:cytoplasm"/>
    <property type="evidence" value="ECO:0007669"/>
    <property type="project" value="TreeGrafter"/>
</dbReference>
<evidence type="ECO:0000256" key="1">
    <source>
        <dbReference type="SAM" id="MobiDB-lite"/>
    </source>
</evidence>
<dbReference type="GO" id="GO:0004672">
    <property type="term" value="F:protein kinase activity"/>
    <property type="evidence" value="ECO:0007669"/>
    <property type="project" value="InterPro"/>
</dbReference>
<feature type="compositionally biased region" description="Low complexity" evidence="1">
    <location>
        <begin position="788"/>
        <end position="801"/>
    </location>
</feature>
<dbReference type="InterPro" id="IPR000719">
    <property type="entry name" value="Prot_kinase_dom"/>
</dbReference>
<gene>
    <name evidence="3" type="ORF">D9611_000092</name>
</gene>
<dbReference type="EMBL" id="JAACJK010000163">
    <property type="protein sequence ID" value="KAF5326044.1"/>
    <property type="molecule type" value="Genomic_DNA"/>
</dbReference>